<feature type="transmembrane region" description="Helical" evidence="3">
    <location>
        <begin position="164"/>
        <end position="185"/>
    </location>
</feature>
<evidence type="ECO:0000313" key="5">
    <source>
        <dbReference type="EMBL" id="AKL95856.1"/>
    </source>
</evidence>
<evidence type="ECO:0000256" key="3">
    <source>
        <dbReference type="SAM" id="Phobius"/>
    </source>
</evidence>
<dbReference type="Proteomes" id="UP000035704">
    <property type="component" value="Chromosome"/>
</dbReference>
<feature type="transmembrane region" description="Helical" evidence="3">
    <location>
        <begin position="137"/>
        <end position="158"/>
    </location>
</feature>
<organism evidence="5 6">
    <name type="scientific">Clostridium aceticum</name>
    <dbReference type="NCBI Taxonomy" id="84022"/>
    <lineage>
        <taxon>Bacteria</taxon>
        <taxon>Bacillati</taxon>
        <taxon>Bacillota</taxon>
        <taxon>Clostridia</taxon>
        <taxon>Eubacteriales</taxon>
        <taxon>Clostridiaceae</taxon>
        <taxon>Clostridium</taxon>
    </lineage>
</organism>
<keyword evidence="3" id="KW-0812">Transmembrane</keyword>
<dbReference type="PROSITE" id="PS50111">
    <property type="entry name" value="CHEMOTAXIS_TRANSDUC_2"/>
    <property type="match status" value="1"/>
</dbReference>
<dbReference type="Gene3D" id="3.30.450.20">
    <property type="entry name" value="PAS domain"/>
    <property type="match status" value="1"/>
</dbReference>
<dbReference type="SUPFAM" id="SSF58104">
    <property type="entry name" value="Methyl-accepting chemotaxis protein (MCP) signaling domain"/>
    <property type="match status" value="1"/>
</dbReference>
<keyword evidence="1 2" id="KW-0807">Transducer</keyword>
<name>A0A0G3WB13_9CLOT</name>
<reference evidence="5 6" key="1">
    <citation type="submission" date="2014-10" db="EMBL/GenBank/DDBJ databases">
        <title>Genome sequence of Clostridium aceticum DSM 1496.</title>
        <authorList>
            <person name="Poehlein A."/>
            <person name="Schiel-Bengelsdorf B."/>
            <person name="Gottschalk G."/>
            <person name="Duerre P."/>
            <person name="Daniel R."/>
        </authorList>
    </citation>
    <scope>NUCLEOTIDE SEQUENCE [LARGE SCALE GENOMIC DNA]</scope>
    <source>
        <strain evidence="5 6">DSM 1496</strain>
    </source>
</reference>
<dbReference type="GO" id="GO:0016020">
    <property type="term" value="C:membrane"/>
    <property type="evidence" value="ECO:0007669"/>
    <property type="project" value="InterPro"/>
</dbReference>
<sequence>MIIRKNLLNRQSGIVKQALKISKEMASISEEILRVTALEQGGNEKLYEVFKEKLEDVEYITVLNMEGTSLVHTNPFREGIVFSDDVARKGIQSTQPIVQIYHRDTGEVVIDAASPIKINGERLYTLRVGMIKVENHLMAKNFTTTLIPIFLAMLVIYTGGMSKASFWMGGAIGIVTAFIATYYFVKSQEKVMHAVQKGMKKVVNGDLTLQEKNQRRDAVGQLLFETNKLSKGLNTLVEKLLDIGSQVTKSSSEQEIATDEVQRGTESIAASIEEVSAGAQQQVAAMEEVSEFIQRVSNNMQQLAESMKAAIVSGEEGMLKGQKGNNSIVSSIQQMEAIQTSFEVSAQVLRDLEEKSQKIGNIIHAITSIAEQTNLLALNAAIEAARAGEHGRGFAVVAEEVRKLAEDSSHSAQEIMKIISETQEKTKEAVSTMEVGSQEVKKGSIVIRETGESIGEIIDALEGITEQMKQNGQLTLALKEASSELEEKTIAVNEATQNTSEAMQDIAATIEEQSAMSEEIAHNANLLAEASKSLQGILKRFRIK</sequence>
<evidence type="ECO:0000313" key="6">
    <source>
        <dbReference type="Proteomes" id="UP000035704"/>
    </source>
</evidence>
<keyword evidence="3" id="KW-1133">Transmembrane helix</keyword>
<dbReference type="CDD" id="cd11386">
    <property type="entry name" value="MCP_signal"/>
    <property type="match status" value="1"/>
</dbReference>
<dbReference type="PANTHER" id="PTHR32089">
    <property type="entry name" value="METHYL-ACCEPTING CHEMOTAXIS PROTEIN MCPB"/>
    <property type="match status" value="1"/>
</dbReference>
<keyword evidence="3" id="KW-0472">Membrane</keyword>
<dbReference type="OrthoDB" id="2493490at2"/>
<keyword evidence="6" id="KW-1185">Reference proteome</keyword>
<feature type="domain" description="Methyl-accepting transducer" evidence="4">
    <location>
        <begin position="257"/>
        <end position="496"/>
    </location>
</feature>
<dbReference type="InterPro" id="IPR029151">
    <property type="entry name" value="Sensor-like_sf"/>
</dbReference>
<dbReference type="EMBL" id="CP009687">
    <property type="protein sequence ID" value="AKL95856.1"/>
    <property type="molecule type" value="Genomic_DNA"/>
</dbReference>
<dbReference type="PATRIC" id="fig|84022.6.peg.2426"/>
<protein>
    <submittedName>
        <fullName evidence="5">Methyl-accepting chemotaxis protein TlpA</fullName>
    </submittedName>
</protein>
<dbReference type="Gene3D" id="1.10.287.950">
    <property type="entry name" value="Methyl-accepting chemotaxis protein"/>
    <property type="match status" value="1"/>
</dbReference>
<dbReference type="AlphaFoldDB" id="A0A0G3WB13"/>
<dbReference type="STRING" id="84022.CACET_c24100"/>
<dbReference type="GO" id="GO:0007165">
    <property type="term" value="P:signal transduction"/>
    <property type="evidence" value="ECO:0007669"/>
    <property type="project" value="UniProtKB-KW"/>
</dbReference>
<evidence type="ECO:0000259" key="4">
    <source>
        <dbReference type="PROSITE" id="PS50111"/>
    </source>
</evidence>
<accession>A0A0G3WB13</accession>
<dbReference type="SUPFAM" id="SSF103190">
    <property type="entry name" value="Sensory domain-like"/>
    <property type="match status" value="1"/>
</dbReference>
<gene>
    <name evidence="5" type="primary">tlpA3</name>
    <name evidence="5" type="ORF">CACET_c24100</name>
</gene>
<dbReference type="SMART" id="SM00283">
    <property type="entry name" value="MA"/>
    <property type="match status" value="1"/>
</dbReference>
<dbReference type="RefSeq" id="WP_052661613.1">
    <property type="nucleotide sequence ID" value="NZ_CP009687.1"/>
</dbReference>
<dbReference type="Pfam" id="PF00015">
    <property type="entry name" value="MCPsignal"/>
    <property type="match status" value="1"/>
</dbReference>
<proteinExistence type="predicted"/>
<dbReference type="KEGG" id="cace:CACET_c24100"/>
<dbReference type="InterPro" id="IPR004089">
    <property type="entry name" value="MCPsignal_dom"/>
</dbReference>
<dbReference type="PANTHER" id="PTHR32089:SF112">
    <property type="entry name" value="LYSOZYME-LIKE PROTEIN-RELATED"/>
    <property type="match status" value="1"/>
</dbReference>
<evidence type="ECO:0000256" key="2">
    <source>
        <dbReference type="PROSITE-ProRule" id="PRU00284"/>
    </source>
</evidence>
<evidence type="ECO:0000256" key="1">
    <source>
        <dbReference type="ARBA" id="ARBA00023224"/>
    </source>
</evidence>